<evidence type="ECO:0000313" key="2">
    <source>
        <dbReference type="Proteomes" id="UP000076962"/>
    </source>
</evidence>
<accession>A0A176S5N3</accession>
<dbReference type="EMBL" id="LUTY01000487">
    <property type="protein sequence ID" value="OAD23218.1"/>
    <property type="molecule type" value="Genomic_DNA"/>
</dbReference>
<protein>
    <submittedName>
        <fullName evidence="1">GMP synthase</fullName>
    </submittedName>
</protein>
<comment type="caution">
    <text evidence="1">The sequence shown here is derived from an EMBL/GenBank/DDBJ whole genome shotgun (WGS) entry which is preliminary data.</text>
</comment>
<reference evidence="1 2" key="1">
    <citation type="submission" date="2016-05" db="EMBL/GenBank/DDBJ databases">
        <title>Single-cell genome of chain-forming Candidatus Thiomargarita nelsonii and comparison to other large sulfur-oxidizing bacteria.</title>
        <authorList>
            <person name="Winkel M."/>
            <person name="Salman V."/>
            <person name="Woyke T."/>
            <person name="Schulz-Vogt H."/>
            <person name="Richter M."/>
            <person name="Flood B."/>
            <person name="Bailey J."/>
            <person name="Amann R."/>
            <person name="Mussmann M."/>
        </authorList>
    </citation>
    <scope>NUCLEOTIDE SEQUENCE [LARGE SCALE GENOMIC DNA]</scope>
    <source>
        <strain evidence="1 2">THI036</strain>
    </source>
</reference>
<feature type="non-terminal residue" evidence="1">
    <location>
        <position position="1"/>
    </location>
</feature>
<dbReference type="PATRIC" id="fig|1003181.4.peg.1372"/>
<evidence type="ECO:0000313" key="1">
    <source>
        <dbReference type="EMBL" id="OAD23218.1"/>
    </source>
</evidence>
<dbReference type="Proteomes" id="UP000076962">
    <property type="component" value="Unassembled WGS sequence"/>
</dbReference>
<dbReference type="AlphaFoldDB" id="A0A176S5N3"/>
<gene>
    <name evidence="1" type="ORF">THIOM_000953</name>
</gene>
<name>A0A176S5N3_9GAMM</name>
<organism evidence="1 2">
    <name type="scientific">Candidatus Thiomargarita nelsonii</name>
    <dbReference type="NCBI Taxonomy" id="1003181"/>
    <lineage>
        <taxon>Bacteria</taxon>
        <taxon>Pseudomonadati</taxon>
        <taxon>Pseudomonadota</taxon>
        <taxon>Gammaproteobacteria</taxon>
        <taxon>Thiotrichales</taxon>
        <taxon>Thiotrichaceae</taxon>
        <taxon>Thiomargarita</taxon>
    </lineage>
</organism>
<sequence length="40" mass="4553">FVDNGLLRLHEAEQVMATFAQHLGVQVIRVEAELLRRPVP</sequence>
<proteinExistence type="predicted"/>
<keyword evidence="2" id="KW-1185">Reference proteome</keyword>